<keyword evidence="11" id="KW-1185">Reference proteome</keyword>
<evidence type="ECO:0000256" key="3">
    <source>
        <dbReference type="ARBA" id="ARBA00022729"/>
    </source>
</evidence>
<evidence type="ECO:0000256" key="4">
    <source>
        <dbReference type="ARBA" id="ARBA00022764"/>
    </source>
</evidence>
<proteinExistence type="inferred from homology"/>
<evidence type="ECO:0000313" key="11">
    <source>
        <dbReference type="Proteomes" id="UP001208935"/>
    </source>
</evidence>
<protein>
    <recommendedName>
        <fullName evidence="7">Thiol:disulfide interchange protein</fullName>
    </recommendedName>
</protein>
<keyword evidence="3 8" id="KW-0732">Signal</keyword>
<evidence type="ECO:0000256" key="8">
    <source>
        <dbReference type="SAM" id="SignalP"/>
    </source>
</evidence>
<dbReference type="EMBL" id="QZCW01000002">
    <property type="protein sequence ID" value="MCW5322293.1"/>
    <property type="molecule type" value="Genomic_DNA"/>
</dbReference>
<comment type="subcellular location">
    <subcellularLocation>
        <location evidence="1 7">Periplasm</location>
    </subcellularLocation>
</comment>
<reference evidence="11" key="1">
    <citation type="submission" date="2023-07" db="EMBL/GenBank/DDBJ databases">
        <title>Verminephrobacter genomes.</title>
        <authorList>
            <person name="Lund M.B."/>
        </authorList>
    </citation>
    <scope>NUCLEOTIDE SEQUENCE [LARGE SCALE GENOMIC DNA]</scope>
    <source>
        <strain evidence="11">AtM5-05</strain>
    </source>
</reference>
<dbReference type="PANTHER" id="PTHR35891">
    <property type="entry name" value="THIOL:DISULFIDE INTERCHANGE PROTEIN DSBA"/>
    <property type="match status" value="1"/>
</dbReference>
<dbReference type="Gene3D" id="3.40.30.10">
    <property type="entry name" value="Glutaredoxin"/>
    <property type="match status" value="1"/>
</dbReference>
<evidence type="ECO:0000256" key="2">
    <source>
        <dbReference type="ARBA" id="ARBA00005791"/>
    </source>
</evidence>
<evidence type="ECO:0000256" key="7">
    <source>
        <dbReference type="PIRNR" id="PIRNR001488"/>
    </source>
</evidence>
<dbReference type="CDD" id="cd03019">
    <property type="entry name" value="DsbA_DsbA"/>
    <property type="match status" value="1"/>
</dbReference>
<dbReference type="RefSeq" id="WP_010105780.1">
    <property type="nucleotide sequence ID" value="NZ_QZCW01000002.1"/>
</dbReference>
<dbReference type="InterPro" id="IPR017937">
    <property type="entry name" value="Thioredoxin_CS"/>
</dbReference>
<gene>
    <name evidence="10" type="ORF">D5039_14370</name>
</gene>
<keyword evidence="6" id="KW-0676">Redox-active center</keyword>
<feature type="signal peptide" evidence="8">
    <location>
        <begin position="1"/>
        <end position="27"/>
    </location>
</feature>
<dbReference type="InterPro" id="IPR036249">
    <property type="entry name" value="Thioredoxin-like_sf"/>
</dbReference>
<feature type="domain" description="Thioredoxin" evidence="9">
    <location>
        <begin position="8"/>
        <end position="173"/>
    </location>
</feature>
<evidence type="ECO:0000256" key="5">
    <source>
        <dbReference type="ARBA" id="ARBA00023157"/>
    </source>
</evidence>
<comment type="caution">
    <text evidence="10">The sequence shown here is derived from an EMBL/GenBank/DDBJ whole genome shotgun (WGS) entry which is preliminary data.</text>
</comment>
<evidence type="ECO:0000256" key="1">
    <source>
        <dbReference type="ARBA" id="ARBA00004418"/>
    </source>
</evidence>
<dbReference type="Pfam" id="PF01323">
    <property type="entry name" value="DSBA"/>
    <property type="match status" value="1"/>
</dbReference>
<dbReference type="GeneID" id="77320529"/>
<accession>A0ABT3KVC1</accession>
<evidence type="ECO:0000256" key="6">
    <source>
        <dbReference type="ARBA" id="ARBA00023284"/>
    </source>
</evidence>
<dbReference type="InterPro" id="IPR013766">
    <property type="entry name" value="Thioredoxin_domain"/>
</dbReference>
<feature type="chain" id="PRO_5045563531" description="Thiol:disulfide interchange protein" evidence="8">
    <location>
        <begin position="28"/>
        <end position="217"/>
    </location>
</feature>
<dbReference type="PANTHER" id="PTHR35891:SF3">
    <property type="entry name" value="THIOL:DISULFIDE INTERCHANGE PROTEIN DSBL"/>
    <property type="match status" value="1"/>
</dbReference>
<evidence type="ECO:0000259" key="9">
    <source>
        <dbReference type="PROSITE" id="PS51352"/>
    </source>
</evidence>
<dbReference type="Proteomes" id="UP001208935">
    <property type="component" value="Unassembled WGS sequence"/>
</dbReference>
<name>A0ABT3KVC1_9BURK</name>
<dbReference type="InterPro" id="IPR001853">
    <property type="entry name" value="DSBA-like_thioredoxin_dom"/>
</dbReference>
<organism evidence="10 11">
    <name type="scientific">Verminephrobacter aporrectodeae subsp. tuberculatae</name>
    <dbReference type="NCBI Taxonomy" id="1110392"/>
    <lineage>
        <taxon>Bacteria</taxon>
        <taxon>Pseudomonadati</taxon>
        <taxon>Pseudomonadota</taxon>
        <taxon>Betaproteobacteria</taxon>
        <taxon>Burkholderiales</taxon>
        <taxon>Comamonadaceae</taxon>
        <taxon>Verminephrobacter</taxon>
    </lineage>
</organism>
<keyword evidence="5 7" id="KW-1015">Disulfide bond</keyword>
<dbReference type="InterPro" id="IPR023205">
    <property type="entry name" value="DsbA/DsbL"/>
</dbReference>
<dbReference type="SUPFAM" id="SSF52833">
    <property type="entry name" value="Thioredoxin-like"/>
    <property type="match status" value="1"/>
</dbReference>
<sequence>MKRREFSLSAAVTASALALPAAPPALAQVRQFMEGKDFKRLDPPVKPDAPAGKVEVLEFFWYYCPHCHDFEPMLQAWIKAAPKDRVIRRVPIAFQASYVPQQKLFYALEAMGKIDELHAKVFRTIHVEKKPLGRDEEILAWVGAQGVNAAKFKEIYNSFNVANKVRHATQLQDSYAVEGVPSMGVAGRYYVDAGMIRGGMPAVLQAVEYLITTIRKS</sequence>
<evidence type="ECO:0000313" key="10">
    <source>
        <dbReference type="EMBL" id="MCW5322293.1"/>
    </source>
</evidence>
<keyword evidence="4 7" id="KW-0574">Periplasm</keyword>
<dbReference type="InterPro" id="IPR050824">
    <property type="entry name" value="Thiol_disulfide_DsbA"/>
</dbReference>
<dbReference type="PROSITE" id="PS00194">
    <property type="entry name" value="THIOREDOXIN_1"/>
    <property type="match status" value="1"/>
</dbReference>
<dbReference type="PIRSF" id="PIRSF001488">
    <property type="entry name" value="Tdi_protein"/>
    <property type="match status" value="1"/>
</dbReference>
<dbReference type="PROSITE" id="PS51352">
    <property type="entry name" value="THIOREDOXIN_2"/>
    <property type="match status" value="1"/>
</dbReference>
<comment type="similarity">
    <text evidence="2">Belongs to the thioredoxin family. DsbA subfamily.</text>
</comment>